<keyword evidence="7" id="KW-1005">Bacterial flagellum biogenesis</keyword>
<dbReference type="RefSeq" id="WP_045253044.1">
    <property type="nucleotide sequence ID" value="NZ_CP031425.1"/>
</dbReference>
<comment type="similarity">
    <text evidence="2">Belongs to the FliJ family.</text>
</comment>
<evidence type="ECO:0000256" key="9">
    <source>
        <dbReference type="ARBA" id="ARBA00023136"/>
    </source>
</evidence>
<name>A0A0F0KV25_9MICO</name>
<evidence type="ECO:0000313" key="12">
    <source>
        <dbReference type="Proteomes" id="UP000033572"/>
    </source>
</evidence>
<evidence type="ECO:0000256" key="6">
    <source>
        <dbReference type="ARBA" id="ARBA00022500"/>
    </source>
</evidence>
<evidence type="ECO:0000256" key="7">
    <source>
        <dbReference type="ARBA" id="ARBA00022795"/>
    </source>
</evidence>
<dbReference type="GO" id="GO:0006935">
    <property type="term" value="P:chemotaxis"/>
    <property type="evidence" value="ECO:0007669"/>
    <property type="project" value="UniProtKB-KW"/>
</dbReference>
<protein>
    <recommendedName>
        <fullName evidence="3">Flagellar FliJ protein</fullName>
    </recommendedName>
</protein>
<evidence type="ECO:0000256" key="1">
    <source>
        <dbReference type="ARBA" id="ARBA00004413"/>
    </source>
</evidence>
<keyword evidence="6" id="KW-0145">Chemotaxis</keyword>
<proteinExistence type="inferred from homology"/>
<evidence type="ECO:0000256" key="10">
    <source>
        <dbReference type="ARBA" id="ARBA00023225"/>
    </source>
</evidence>
<dbReference type="Proteomes" id="UP000033572">
    <property type="component" value="Unassembled WGS sequence"/>
</dbReference>
<evidence type="ECO:0000256" key="5">
    <source>
        <dbReference type="ARBA" id="ARBA00022475"/>
    </source>
</evidence>
<keyword evidence="4" id="KW-0813">Transport</keyword>
<gene>
    <name evidence="11" type="ORF">RN50_00623</name>
</gene>
<dbReference type="EMBL" id="JYIU01000030">
    <property type="protein sequence ID" value="KJL24713.1"/>
    <property type="molecule type" value="Genomic_DNA"/>
</dbReference>
<comment type="subcellular location">
    <subcellularLocation>
        <location evidence="1">Cell membrane</location>
        <topology evidence="1">Peripheral membrane protein</topology>
        <orientation evidence="1">Cytoplasmic side</orientation>
    </subcellularLocation>
</comment>
<keyword evidence="9" id="KW-0472">Membrane</keyword>
<dbReference type="Pfam" id="PF02050">
    <property type="entry name" value="FliJ"/>
    <property type="match status" value="1"/>
</dbReference>
<dbReference type="GO" id="GO:0009288">
    <property type="term" value="C:bacterial-type flagellum"/>
    <property type="evidence" value="ECO:0007669"/>
    <property type="project" value="InterPro"/>
</dbReference>
<dbReference type="GO" id="GO:0015031">
    <property type="term" value="P:protein transport"/>
    <property type="evidence" value="ECO:0007669"/>
    <property type="project" value="UniProtKB-KW"/>
</dbReference>
<dbReference type="GO" id="GO:0071973">
    <property type="term" value="P:bacterial-type flagellum-dependent cell motility"/>
    <property type="evidence" value="ECO:0007669"/>
    <property type="project" value="InterPro"/>
</dbReference>
<dbReference type="PATRIC" id="fig|104336.4.peg.643"/>
<evidence type="ECO:0000256" key="4">
    <source>
        <dbReference type="ARBA" id="ARBA00022448"/>
    </source>
</evidence>
<dbReference type="GO" id="GO:0044781">
    <property type="term" value="P:bacterial-type flagellum organization"/>
    <property type="evidence" value="ECO:0007669"/>
    <property type="project" value="UniProtKB-KW"/>
</dbReference>
<dbReference type="KEGG" id="mfol:DXT68_09165"/>
<organism evidence="11 12">
    <name type="scientific">Microbacterium foliorum</name>
    <dbReference type="NCBI Taxonomy" id="104336"/>
    <lineage>
        <taxon>Bacteria</taxon>
        <taxon>Bacillati</taxon>
        <taxon>Actinomycetota</taxon>
        <taxon>Actinomycetes</taxon>
        <taxon>Micrococcales</taxon>
        <taxon>Microbacteriaceae</taxon>
        <taxon>Microbacterium</taxon>
    </lineage>
</organism>
<keyword evidence="5" id="KW-1003">Cell membrane</keyword>
<keyword evidence="12" id="KW-1185">Reference proteome</keyword>
<dbReference type="GeneID" id="94444563"/>
<dbReference type="InterPro" id="IPR012823">
    <property type="entry name" value="Flagell_FliJ"/>
</dbReference>
<comment type="caution">
    <text evidence="11">The sequence shown here is derived from an EMBL/GenBank/DDBJ whole genome shotgun (WGS) entry which is preliminary data.</text>
</comment>
<keyword evidence="10" id="KW-1006">Bacterial flagellum protein export</keyword>
<sequence length="141" mass="14852">MTFTLSGLLRVRGAQARVAAEHLSRASAERTDAEDAATGAASSLSDISAQIDDPRALMAMAAARAAGRSTLSDLQALVEMRRLEESSARSAHIDARRELKGLERLEDAHRAEAARADLAAEQSALDEIAVARTARRAGSAA</sequence>
<evidence type="ECO:0000256" key="2">
    <source>
        <dbReference type="ARBA" id="ARBA00010004"/>
    </source>
</evidence>
<reference evidence="11 12" key="1">
    <citation type="submission" date="2015-02" db="EMBL/GenBank/DDBJ databases">
        <title>Draft genome sequences of ten Microbacterium spp. with emphasis on heavy metal contaminated environments.</title>
        <authorList>
            <person name="Corretto E."/>
        </authorList>
    </citation>
    <scope>NUCLEOTIDE SEQUENCE [LARGE SCALE GENOMIC DNA]</scope>
    <source>
        <strain evidence="11 12">DSM 12966</strain>
    </source>
</reference>
<dbReference type="GO" id="GO:0005886">
    <property type="term" value="C:plasma membrane"/>
    <property type="evidence" value="ECO:0007669"/>
    <property type="project" value="UniProtKB-SubCell"/>
</dbReference>
<dbReference type="AlphaFoldDB" id="A0A0F0KV25"/>
<dbReference type="InterPro" id="IPR053716">
    <property type="entry name" value="Flag_assembly_chemotaxis_eff"/>
</dbReference>
<evidence type="ECO:0000313" key="11">
    <source>
        <dbReference type="EMBL" id="KJL24713.1"/>
    </source>
</evidence>
<keyword evidence="8" id="KW-0653">Protein transport</keyword>
<evidence type="ECO:0000256" key="8">
    <source>
        <dbReference type="ARBA" id="ARBA00022927"/>
    </source>
</evidence>
<accession>A0A0F0KV25</accession>
<dbReference type="Gene3D" id="1.10.287.1700">
    <property type="match status" value="1"/>
</dbReference>
<evidence type="ECO:0000256" key="3">
    <source>
        <dbReference type="ARBA" id="ARBA00020392"/>
    </source>
</evidence>